<dbReference type="KEGG" id="dau:Daud_1963"/>
<keyword evidence="2" id="KW-0479">Metal-binding</keyword>
<dbReference type="InterPro" id="IPR017896">
    <property type="entry name" value="4Fe4S_Fe-S-bd"/>
</dbReference>
<dbReference type="SUPFAM" id="SSF54862">
    <property type="entry name" value="4Fe-4S ferredoxins"/>
    <property type="match status" value="1"/>
</dbReference>
<dbReference type="InterPro" id="IPR050572">
    <property type="entry name" value="Fe-S_Ferredoxin"/>
</dbReference>
<dbReference type="InterPro" id="IPR017900">
    <property type="entry name" value="4Fe4S_Fe_S_CS"/>
</dbReference>
<dbReference type="Pfam" id="PF14697">
    <property type="entry name" value="Fer4_21"/>
    <property type="match status" value="1"/>
</dbReference>
<dbReference type="PROSITE" id="PS00198">
    <property type="entry name" value="4FE4S_FER_1"/>
    <property type="match status" value="1"/>
</dbReference>
<dbReference type="OrthoDB" id="9804603at2"/>
<name>B1I5X4_DESAP</name>
<proteinExistence type="predicted"/>
<evidence type="ECO:0000313" key="6">
    <source>
        <dbReference type="EMBL" id="ACA60454.1"/>
    </source>
</evidence>
<dbReference type="PANTHER" id="PTHR43687:SF1">
    <property type="entry name" value="FERREDOXIN III"/>
    <property type="match status" value="1"/>
</dbReference>
<keyword evidence="7" id="KW-1185">Reference proteome</keyword>
<keyword evidence="4" id="KW-0411">Iron-sulfur</keyword>
<evidence type="ECO:0000313" key="7">
    <source>
        <dbReference type="Proteomes" id="UP000008544"/>
    </source>
</evidence>
<dbReference type="RefSeq" id="WP_012303029.1">
    <property type="nucleotide sequence ID" value="NC_010424.1"/>
</dbReference>
<gene>
    <name evidence="6" type="ordered locus">Daud_1963</name>
</gene>
<feature type="domain" description="4Fe-4S ferredoxin-type" evidence="5">
    <location>
        <begin position="3"/>
        <end position="33"/>
    </location>
</feature>
<dbReference type="AlphaFoldDB" id="B1I5X4"/>
<sequence>MYVTVKVEVEKCSGCKLCILSCPDPNVLAFIQEEKHVTVNEHRCKGCGLCASVCPEEALRISGN</sequence>
<protein>
    <submittedName>
        <fullName evidence="6">4Fe-4S ferredoxin, iron-sulfur binding domain protein</fullName>
    </submittedName>
</protein>
<evidence type="ECO:0000256" key="2">
    <source>
        <dbReference type="ARBA" id="ARBA00022723"/>
    </source>
</evidence>
<dbReference type="Gene3D" id="3.30.70.20">
    <property type="match status" value="1"/>
</dbReference>
<evidence type="ECO:0000259" key="5">
    <source>
        <dbReference type="PROSITE" id="PS51379"/>
    </source>
</evidence>
<dbReference type="GO" id="GO:0051539">
    <property type="term" value="F:4 iron, 4 sulfur cluster binding"/>
    <property type="evidence" value="ECO:0007669"/>
    <property type="project" value="UniProtKB-KW"/>
</dbReference>
<dbReference type="eggNOG" id="COG4231">
    <property type="taxonomic scope" value="Bacteria"/>
</dbReference>
<evidence type="ECO:0000256" key="1">
    <source>
        <dbReference type="ARBA" id="ARBA00022485"/>
    </source>
</evidence>
<dbReference type="Proteomes" id="UP000008544">
    <property type="component" value="Chromosome"/>
</dbReference>
<evidence type="ECO:0000256" key="4">
    <source>
        <dbReference type="ARBA" id="ARBA00023014"/>
    </source>
</evidence>
<dbReference type="PROSITE" id="PS51379">
    <property type="entry name" value="4FE4S_FER_2"/>
    <property type="match status" value="2"/>
</dbReference>
<dbReference type="PANTHER" id="PTHR43687">
    <property type="entry name" value="ADENYLYLSULFATE REDUCTASE, BETA SUBUNIT"/>
    <property type="match status" value="1"/>
</dbReference>
<organism evidence="6 7">
    <name type="scientific">Desulforudis audaxviator (strain MP104C)</name>
    <dbReference type="NCBI Taxonomy" id="477974"/>
    <lineage>
        <taxon>Bacteria</taxon>
        <taxon>Bacillati</taxon>
        <taxon>Bacillota</taxon>
        <taxon>Clostridia</taxon>
        <taxon>Thermoanaerobacterales</taxon>
        <taxon>Candidatus Desulforudaceae</taxon>
        <taxon>Candidatus Desulforudis</taxon>
    </lineage>
</organism>
<dbReference type="STRING" id="477974.Daud_1963"/>
<dbReference type="HOGENOM" id="CLU_175364_0_0_9"/>
<feature type="domain" description="4Fe-4S ferredoxin-type" evidence="5">
    <location>
        <begin position="35"/>
        <end position="64"/>
    </location>
</feature>
<evidence type="ECO:0000256" key="3">
    <source>
        <dbReference type="ARBA" id="ARBA00023004"/>
    </source>
</evidence>
<reference evidence="7" key="1">
    <citation type="submission" date="2007-10" db="EMBL/GenBank/DDBJ databases">
        <title>Complete sequence of chromosome of Desulforudis audaxviator MP104C.</title>
        <authorList>
            <person name="Copeland A."/>
            <person name="Lucas S."/>
            <person name="Lapidus A."/>
            <person name="Barry K."/>
            <person name="Glavina del Rio T."/>
            <person name="Dalin E."/>
            <person name="Tice H."/>
            <person name="Bruce D."/>
            <person name="Pitluck S."/>
            <person name="Lowry S.R."/>
            <person name="Larimer F."/>
            <person name="Land M.L."/>
            <person name="Hauser L."/>
            <person name="Kyrpides N."/>
            <person name="Ivanova N.N."/>
            <person name="Richardson P."/>
        </authorList>
    </citation>
    <scope>NUCLEOTIDE SEQUENCE [LARGE SCALE GENOMIC DNA]</scope>
    <source>
        <strain evidence="7">MP104C</strain>
    </source>
</reference>
<dbReference type="EMBL" id="CP000860">
    <property type="protein sequence ID" value="ACA60454.1"/>
    <property type="molecule type" value="Genomic_DNA"/>
</dbReference>
<dbReference type="GO" id="GO:0046872">
    <property type="term" value="F:metal ion binding"/>
    <property type="evidence" value="ECO:0007669"/>
    <property type="project" value="UniProtKB-KW"/>
</dbReference>
<accession>B1I5X4</accession>
<reference evidence="6 7" key="2">
    <citation type="journal article" date="2008" name="Science">
        <title>Environmental genomics reveals a single-species ecosystem deep within Earth.</title>
        <authorList>
            <person name="Chivian D."/>
            <person name="Brodie E.L."/>
            <person name="Alm E.J."/>
            <person name="Culley D.E."/>
            <person name="Dehal P.S."/>
            <person name="Desantis T.Z."/>
            <person name="Gihring T.M."/>
            <person name="Lapidus A."/>
            <person name="Lin L.H."/>
            <person name="Lowry S.R."/>
            <person name="Moser D.P."/>
            <person name="Richardson P.M."/>
            <person name="Southam G."/>
            <person name="Wanger G."/>
            <person name="Pratt L.M."/>
            <person name="Andersen G.L."/>
            <person name="Hazen T.C."/>
            <person name="Brockman F.J."/>
            <person name="Arkin A.P."/>
            <person name="Onstott T.C."/>
        </authorList>
    </citation>
    <scope>NUCLEOTIDE SEQUENCE [LARGE SCALE GENOMIC DNA]</scope>
    <source>
        <strain evidence="6 7">MP104C</strain>
    </source>
</reference>
<keyword evidence="3" id="KW-0408">Iron</keyword>
<keyword evidence="1" id="KW-0004">4Fe-4S</keyword>